<evidence type="ECO:0000313" key="3">
    <source>
        <dbReference type="EMBL" id="ACO64587.1"/>
    </source>
</evidence>
<dbReference type="SUPFAM" id="SSF53474">
    <property type="entry name" value="alpha/beta-Hydrolases"/>
    <property type="match status" value="1"/>
</dbReference>
<dbReference type="OrthoDB" id="408373at2759"/>
<dbReference type="InterPro" id="IPR000073">
    <property type="entry name" value="AB_hydrolase_1"/>
</dbReference>
<dbReference type="InterPro" id="IPR050228">
    <property type="entry name" value="Carboxylesterase_BioH"/>
</dbReference>
<dbReference type="PANTHER" id="PTHR43194">
    <property type="entry name" value="HYDROLASE ALPHA/BETA FOLD FAMILY"/>
    <property type="match status" value="1"/>
</dbReference>
<gene>
    <name evidence="3" type="ORF">MICPUN_59528</name>
</gene>
<feature type="region of interest" description="Disordered" evidence="1">
    <location>
        <begin position="420"/>
        <end position="449"/>
    </location>
</feature>
<organism evidence="3 4">
    <name type="scientific">Micromonas commoda (strain RCC299 / NOUM17 / CCMP2709)</name>
    <name type="common">Picoplanktonic green alga</name>
    <dbReference type="NCBI Taxonomy" id="296587"/>
    <lineage>
        <taxon>Eukaryota</taxon>
        <taxon>Viridiplantae</taxon>
        <taxon>Chlorophyta</taxon>
        <taxon>Mamiellophyceae</taxon>
        <taxon>Mamiellales</taxon>
        <taxon>Mamiellaceae</taxon>
        <taxon>Micromonas</taxon>
    </lineage>
</organism>
<evidence type="ECO:0000313" key="4">
    <source>
        <dbReference type="Proteomes" id="UP000002009"/>
    </source>
</evidence>
<name>C1E8X7_MICCC</name>
<dbReference type="Proteomes" id="UP000002009">
    <property type="component" value="Chromosome 6"/>
</dbReference>
<dbReference type="OMA" id="TRVAWHT"/>
<dbReference type="Gene3D" id="3.40.50.1820">
    <property type="entry name" value="alpha/beta hydrolase"/>
    <property type="match status" value="1"/>
</dbReference>
<dbReference type="PANTHER" id="PTHR43194:SF5">
    <property type="entry name" value="PIMELOYL-[ACYL-CARRIER PROTEIN] METHYL ESTER ESTERASE"/>
    <property type="match status" value="1"/>
</dbReference>
<evidence type="ECO:0000256" key="1">
    <source>
        <dbReference type="SAM" id="MobiDB-lite"/>
    </source>
</evidence>
<feature type="region of interest" description="Disordered" evidence="1">
    <location>
        <begin position="1"/>
        <end position="94"/>
    </location>
</feature>
<feature type="compositionally biased region" description="Pro residues" evidence="1">
    <location>
        <begin position="20"/>
        <end position="34"/>
    </location>
</feature>
<dbReference type="InParanoid" id="C1E8X7"/>
<dbReference type="GeneID" id="8244262"/>
<accession>C1E8X7</accession>
<dbReference type="AlphaFoldDB" id="C1E8X7"/>
<protein>
    <recommendedName>
        <fullName evidence="2">AB hydrolase-1 domain-containing protein</fullName>
    </recommendedName>
</protein>
<evidence type="ECO:0000259" key="2">
    <source>
        <dbReference type="Pfam" id="PF00561"/>
    </source>
</evidence>
<feature type="domain" description="AB hydrolase-1" evidence="2">
    <location>
        <begin position="130"/>
        <end position="384"/>
    </location>
</feature>
<sequence length="449" mass="48653">MARSRPRKKPGPNAADVTPSSPPQHKPPPAPRPPAQGQASSPTNLSPLRAPPTTPPDSLHKTTTGGSRLRVRSRTNGDDGVNLPKLKEPFTPGGSTRYEAVGGRVQAADGTWVAYALTRPVPRPGHPKAPLLVTVNGLSNDGFQWEGLVPTLKKEHAVLSWDYRGHGCSENPRDASKVSIESLAEDMQLVLDDVDNRGLASVAHVTVVAYSMGCQVALEWCRQHAGGRLEGVALILGTPQYSLRTVMFGSKTAADLVATFLDSFQTPLALAWEVSFAWTFATSYVSHALARALGVIRIQWAAFAPFYRHLKRLHGGAYNRMLVTGQRHTAMDVLERLDRREVPTLIVTGGKDFSAGKSVFREMHFAAPRASFVHLPEACHAGMIGEREAVTEALEAFLHEKRESVAFNRRRLYDATGMNVSPPESPVKTAGGRDVVADPLSPAISPIKE</sequence>
<keyword evidence="4" id="KW-1185">Reference proteome</keyword>
<feature type="compositionally biased region" description="Basic residues" evidence="1">
    <location>
        <begin position="1"/>
        <end position="10"/>
    </location>
</feature>
<dbReference type="EMBL" id="CP001327">
    <property type="protein sequence ID" value="ACO64587.1"/>
    <property type="molecule type" value="Genomic_DNA"/>
</dbReference>
<reference evidence="3 4" key="1">
    <citation type="journal article" date="2009" name="Science">
        <title>Green evolution and dynamic adaptations revealed by genomes of the marine picoeukaryotes Micromonas.</title>
        <authorList>
            <person name="Worden A.Z."/>
            <person name="Lee J.H."/>
            <person name="Mock T."/>
            <person name="Rouze P."/>
            <person name="Simmons M.P."/>
            <person name="Aerts A.L."/>
            <person name="Allen A.E."/>
            <person name="Cuvelier M.L."/>
            <person name="Derelle E."/>
            <person name="Everett M.V."/>
            <person name="Foulon E."/>
            <person name="Grimwood J."/>
            <person name="Gundlach H."/>
            <person name="Henrissat B."/>
            <person name="Napoli C."/>
            <person name="McDonald S.M."/>
            <person name="Parker M.S."/>
            <person name="Rombauts S."/>
            <person name="Salamov A."/>
            <person name="Von Dassow P."/>
            <person name="Badger J.H."/>
            <person name="Coutinho P.M."/>
            <person name="Demir E."/>
            <person name="Dubchak I."/>
            <person name="Gentemann C."/>
            <person name="Eikrem W."/>
            <person name="Gready J.E."/>
            <person name="John U."/>
            <person name="Lanier W."/>
            <person name="Lindquist E.A."/>
            <person name="Lucas S."/>
            <person name="Mayer K.F."/>
            <person name="Moreau H."/>
            <person name="Not F."/>
            <person name="Otillar R."/>
            <person name="Panaud O."/>
            <person name="Pangilinan J."/>
            <person name="Paulsen I."/>
            <person name="Piegu B."/>
            <person name="Poliakov A."/>
            <person name="Robbens S."/>
            <person name="Schmutz J."/>
            <person name="Toulza E."/>
            <person name="Wyss T."/>
            <person name="Zelensky A."/>
            <person name="Zhou K."/>
            <person name="Armbrust E.V."/>
            <person name="Bhattacharya D."/>
            <person name="Goodenough U.W."/>
            <person name="Van de Peer Y."/>
            <person name="Grigoriev I.V."/>
        </authorList>
    </citation>
    <scope>NUCLEOTIDE SEQUENCE [LARGE SCALE GENOMIC DNA]</scope>
    <source>
        <strain evidence="4">RCC299 / NOUM17</strain>
    </source>
</reference>
<dbReference type="RefSeq" id="XP_002503329.1">
    <property type="nucleotide sequence ID" value="XM_002503283.1"/>
</dbReference>
<dbReference type="Pfam" id="PF00561">
    <property type="entry name" value="Abhydrolase_1"/>
    <property type="match status" value="1"/>
</dbReference>
<dbReference type="InterPro" id="IPR029058">
    <property type="entry name" value="AB_hydrolase_fold"/>
</dbReference>
<proteinExistence type="predicted"/>
<dbReference type="KEGG" id="mis:MICPUN_59528"/>